<dbReference type="Proteomes" id="UP000050525">
    <property type="component" value="Unassembled WGS sequence"/>
</dbReference>
<comment type="caution">
    <text evidence="1">The sequence shown here is derived from an EMBL/GenBank/DDBJ whole genome shotgun (WGS) entry which is preliminary data.</text>
</comment>
<name>A0A151MML5_ALLMI</name>
<proteinExistence type="predicted"/>
<accession>A0A151MML5</accession>
<dbReference type="AlphaFoldDB" id="A0A151MML5"/>
<evidence type="ECO:0000313" key="2">
    <source>
        <dbReference type="Proteomes" id="UP000050525"/>
    </source>
</evidence>
<protein>
    <submittedName>
        <fullName evidence="1">Uncharacterized protein</fullName>
    </submittedName>
</protein>
<organism evidence="1 2">
    <name type="scientific">Alligator mississippiensis</name>
    <name type="common">American alligator</name>
    <dbReference type="NCBI Taxonomy" id="8496"/>
    <lineage>
        <taxon>Eukaryota</taxon>
        <taxon>Metazoa</taxon>
        <taxon>Chordata</taxon>
        <taxon>Craniata</taxon>
        <taxon>Vertebrata</taxon>
        <taxon>Euteleostomi</taxon>
        <taxon>Archelosauria</taxon>
        <taxon>Archosauria</taxon>
        <taxon>Crocodylia</taxon>
        <taxon>Alligatoridae</taxon>
        <taxon>Alligatorinae</taxon>
        <taxon>Alligator</taxon>
    </lineage>
</organism>
<reference evidence="1 2" key="1">
    <citation type="journal article" date="2012" name="Genome Biol.">
        <title>Sequencing three crocodilian genomes to illuminate the evolution of archosaurs and amniotes.</title>
        <authorList>
            <person name="St John J.A."/>
            <person name="Braun E.L."/>
            <person name="Isberg S.R."/>
            <person name="Miles L.G."/>
            <person name="Chong A.Y."/>
            <person name="Gongora J."/>
            <person name="Dalzell P."/>
            <person name="Moran C."/>
            <person name="Bed'hom B."/>
            <person name="Abzhanov A."/>
            <person name="Burgess S.C."/>
            <person name="Cooksey A.M."/>
            <person name="Castoe T.A."/>
            <person name="Crawford N.G."/>
            <person name="Densmore L.D."/>
            <person name="Drew J.C."/>
            <person name="Edwards S.V."/>
            <person name="Faircloth B.C."/>
            <person name="Fujita M.K."/>
            <person name="Greenwold M.J."/>
            <person name="Hoffmann F.G."/>
            <person name="Howard J.M."/>
            <person name="Iguchi T."/>
            <person name="Janes D.E."/>
            <person name="Khan S.Y."/>
            <person name="Kohno S."/>
            <person name="de Koning A.J."/>
            <person name="Lance S.L."/>
            <person name="McCarthy F.M."/>
            <person name="McCormack J.E."/>
            <person name="Merchant M.E."/>
            <person name="Peterson D.G."/>
            <person name="Pollock D.D."/>
            <person name="Pourmand N."/>
            <person name="Raney B.J."/>
            <person name="Roessler K.A."/>
            <person name="Sanford J.R."/>
            <person name="Sawyer R.H."/>
            <person name="Schmidt C.J."/>
            <person name="Triplett E.W."/>
            <person name="Tuberville T.D."/>
            <person name="Venegas-Anaya M."/>
            <person name="Howard J.T."/>
            <person name="Jarvis E.D."/>
            <person name="Guillette L.J.Jr."/>
            <person name="Glenn T.C."/>
            <person name="Green R.E."/>
            <person name="Ray D.A."/>
        </authorList>
    </citation>
    <scope>NUCLEOTIDE SEQUENCE [LARGE SCALE GENOMIC DNA]</scope>
    <source>
        <strain evidence="1">KSC_2009_1</strain>
    </source>
</reference>
<evidence type="ECO:0000313" key="1">
    <source>
        <dbReference type="EMBL" id="KYO25756.1"/>
    </source>
</evidence>
<keyword evidence="2" id="KW-1185">Reference proteome</keyword>
<sequence length="84" mass="9286">MSQLYIVHLGSNFSRLAKGNINKPPILVKESSWTGIMASNSIFDTFATYSPTFLRELPSEDLGRLYIRLSLAGLIQRDLSGPLG</sequence>
<gene>
    <name evidence="1" type="ORF">Y1Q_0023581</name>
</gene>
<dbReference type="EMBL" id="AKHW03005669">
    <property type="protein sequence ID" value="KYO25756.1"/>
    <property type="molecule type" value="Genomic_DNA"/>
</dbReference>